<dbReference type="EMBL" id="HF935441">
    <property type="protein sequence ID" value="CCX30391.1"/>
    <property type="molecule type" value="Genomic_DNA"/>
</dbReference>
<feature type="transmembrane region" description="Helical" evidence="6">
    <location>
        <begin position="82"/>
        <end position="99"/>
    </location>
</feature>
<evidence type="ECO:0000256" key="6">
    <source>
        <dbReference type="SAM" id="Phobius"/>
    </source>
</evidence>
<dbReference type="PANTHER" id="PTHR12883">
    <property type="entry name" value="ADIPOCYTE-SPECIFIC PROTEIN 4-RELATED"/>
    <property type="match status" value="1"/>
</dbReference>
<evidence type="ECO:0000256" key="2">
    <source>
        <dbReference type="ARBA" id="ARBA00022692"/>
    </source>
</evidence>
<dbReference type="GO" id="GO:0005783">
    <property type="term" value="C:endoplasmic reticulum"/>
    <property type="evidence" value="ECO:0007669"/>
    <property type="project" value="InterPro"/>
</dbReference>
<feature type="region of interest" description="Disordered" evidence="5">
    <location>
        <begin position="364"/>
        <end position="431"/>
    </location>
</feature>
<evidence type="ECO:0000256" key="4">
    <source>
        <dbReference type="ARBA" id="ARBA00023136"/>
    </source>
</evidence>
<evidence type="ECO:0000256" key="5">
    <source>
        <dbReference type="SAM" id="MobiDB-lite"/>
    </source>
</evidence>
<dbReference type="STRING" id="1076935.U4LST2"/>
<keyword evidence="2 6" id="KW-0812">Transmembrane</keyword>
<evidence type="ECO:0000313" key="7">
    <source>
        <dbReference type="EMBL" id="CCX30391.1"/>
    </source>
</evidence>
<dbReference type="PANTHER" id="PTHR12883:SF0">
    <property type="entry name" value="PAT COMPLEX SUBUNIT CCDC47"/>
    <property type="match status" value="1"/>
</dbReference>
<dbReference type="GO" id="GO:0005509">
    <property type="term" value="F:calcium ion binding"/>
    <property type="evidence" value="ECO:0007669"/>
    <property type="project" value="InterPro"/>
</dbReference>
<dbReference type="OMA" id="FDGFVWA"/>
<reference evidence="7 8" key="1">
    <citation type="journal article" date="2013" name="PLoS Genet.">
        <title>The genome and development-dependent transcriptomes of Pyronema confluens: a window into fungal evolution.</title>
        <authorList>
            <person name="Traeger S."/>
            <person name="Altegoer F."/>
            <person name="Freitag M."/>
            <person name="Gabaldon T."/>
            <person name="Kempken F."/>
            <person name="Kumar A."/>
            <person name="Marcet-Houben M."/>
            <person name="Poggeler S."/>
            <person name="Stajich J.E."/>
            <person name="Nowrousian M."/>
        </authorList>
    </citation>
    <scope>NUCLEOTIDE SEQUENCE [LARGE SCALE GENOMIC DNA]</scope>
    <source>
        <strain evidence="8">CBS 100304</strain>
        <tissue evidence="7">Vegetative mycelium</tissue>
    </source>
</reference>
<dbReference type="OrthoDB" id="10039147at2759"/>
<comment type="subcellular location">
    <subcellularLocation>
        <location evidence="1">Membrane</location>
        <topology evidence="1">Single-pass membrane protein</topology>
    </subcellularLocation>
</comment>
<keyword evidence="3 6" id="KW-1133">Transmembrane helix</keyword>
<dbReference type="Pfam" id="PF07946">
    <property type="entry name" value="CCDC47"/>
    <property type="match status" value="1"/>
</dbReference>
<dbReference type="GO" id="GO:0032469">
    <property type="term" value="P:endoplasmic reticulum calcium ion homeostasis"/>
    <property type="evidence" value="ECO:0007669"/>
    <property type="project" value="InterPro"/>
</dbReference>
<feature type="compositionally biased region" description="Basic and acidic residues" evidence="5">
    <location>
        <begin position="364"/>
        <end position="400"/>
    </location>
</feature>
<keyword evidence="4 6" id="KW-0472">Membrane</keyword>
<proteinExistence type="predicted"/>
<protein>
    <submittedName>
        <fullName evidence="7">Similar to UPF0674 endoplasmic reticulum membrane protein C2G5.01 acc. no. O94280</fullName>
    </submittedName>
</protein>
<feature type="compositionally biased region" description="Basic and acidic residues" evidence="5">
    <location>
        <begin position="407"/>
        <end position="425"/>
    </location>
</feature>
<accession>U4LST2</accession>
<keyword evidence="8" id="KW-1185">Reference proteome</keyword>
<dbReference type="InterPro" id="IPR012879">
    <property type="entry name" value="CCDC47"/>
</dbReference>
<evidence type="ECO:0000313" key="8">
    <source>
        <dbReference type="Proteomes" id="UP000018144"/>
    </source>
</evidence>
<gene>
    <name evidence="7" type="ORF">PCON_08590</name>
</gene>
<evidence type="ECO:0000256" key="3">
    <source>
        <dbReference type="ARBA" id="ARBA00022989"/>
    </source>
</evidence>
<name>U4LST2_PYROM</name>
<sequence>MADLIGKVFKAASASAAAVTDDDFADFASTSPAIAAPAAESAATISPLSFASSTPLGAPAGFDGPWYAVWERHSLSEFQTEGYIILLIMFIVGIHMWGARRNRSIAAGFIAAIAPILTKEFALVGFSEEGKPNTLDEKNILDANAAIQENTQMEFISYASGRQNIQFMHTTIKLQRRHNPVAWMAEIIFAFFFDAMPQPTDSITMTIAPFDGAEPPKAVSGSSKYDNFIWAVVNKRCMKKHREERYDLSLTRTSDWEGLPNWAAVMGESKEIGDMCLYQQLKDVIPECGDFLEYLIVSDMPKEKPSKLADYTPRKRITLELTIPSAATNPETLQRLVGAFIRLVDHLVANAHFRPEVLRKVKATREDEQKKLKRSIEDETKEERETKLAEKKKADRDAKLRGMSAAEQKKFLEKEREKERKDMMKKMGRKQ</sequence>
<evidence type="ECO:0000256" key="1">
    <source>
        <dbReference type="ARBA" id="ARBA00004167"/>
    </source>
</evidence>
<organism evidence="7 8">
    <name type="scientific">Pyronema omphalodes (strain CBS 100304)</name>
    <name type="common">Pyronema confluens</name>
    <dbReference type="NCBI Taxonomy" id="1076935"/>
    <lineage>
        <taxon>Eukaryota</taxon>
        <taxon>Fungi</taxon>
        <taxon>Dikarya</taxon>
        <taxon>Ascomycota</taxon>
        <taxon>Pezizomycotina</taxon>
        <taxon>Pezizomycetes</taxon>
        <taxon>Pezizales</taxon>
        <taxon>Pyronemataceae</taxon>
        <taxon>Pyronema</taxon>
    </lineage>
</organism>
<dbReference type="GO" id="GO:0016020">
    <property type="term" value="C:membrane"/>
    <property type="evidence" value="ECO:0007669"/>
    <property type="project" value="UniProtKB-SubCell"/>
</dbReference>
<dbReference type="AlphaFoldDB" id="U4LST2"/>
<dbReference type="Proteomes" id="UP000018144">
    <property type="component" value="Unassembled WGS sequence"/>
</dbReference>
<dbReference type="eggNOG" id="KOG2357">
    <property type="taxonomic scope" value="Eukaryota"/>
</dbReference>